<accession>A0A426YH94</accession>
<organism evidence="2 3">
    <name type="scientific">Ensete ventricosum</name>
    <name type="common">Abyssinian banana</name>
    <name type="synonym">Musa ensete</name>
    <dbReference type="NCBI Taxonomy" id="4639"/>
    <lineage>
        <taxon>Eukaryota</taxon>
        <taxon>Viridiplantae</taxon>
        <taxon>Streptophyta</taxon>
        <taxon>Embryophyta</taxon>
        <taxon>Tracheophyta</taxon>
        <taxon>Spermatophyta</taxon>
        <taxon>Magnoliopsida</taxon>
        <taxon>Liliopsida</taxon>
        <taxon>Zingiberales</taxon>
        <taxon>Musaceae</taxon>
        <taxon>Ensete</taxon>
    </lineage>
</organism>
<comment type="caution">
    <text evidence="2">The sequence shown here is derived from an EMBL/GenBank/DDBJ whole genome shotgun (WGS) entry which is preliminary data.</text>
</comment>
<feature type="region of interest" description="Disordered" evidence="1">
    <location>
        <begin position="40"/>
        <end position="74"/>
    </location>
</feature>
<dbReference type="AlphaFoldDB" id="A0A426YH94"/>
<proteinExistence type="predicted"/>
<feature type="compositionally biased region" description="Basic residues" evidence="1">
    <location>
        <begin position="103"/>
        <end position="114"/>
    </location>
</feature>
<feature type="region of interest" description="Disordered" evidence="1">
    <location>
        <begin position="97"/>
        <end position="129"/>
    </location>
</feature>
<dbReference type="Proteomes" id="UP000287651">
    <property type="component" value="Unassembled WGS sequence"/>
</dbReference>
<dbReference type="EMBL" id="AMZH03012404">
    <property type="protein sequence ID" value="RRT51083.1"/>
    <property type="molecule type" value="Genomic_DNA"/>
</dbReference>
<evidence type="ECO:0000313" key="2">
    <source>
        <dbReference type="EMBL" id="RRT51083.1"/>
    </source>
</evidence>
<reference evidence="2 3" key="1">
    <citation type="journal article" date="2014" name="Agronomy (Basel)">
        <title>A Draft Genome Sequence for Ensete ventricosum, the Drought-Tolerant Tree Against Hunger.</title>
        <authorList>
            <person name="Harrison J."/>
            <person name="Moore K.A."/>
            <person name="Paszkiewicz K."/>
            <person name="Jones T."/>
            <person name="Grant M."/>
            <person name="Ambacheew D."/>
            <person name="Muzemil S."/>
            <person name="Studholme D.J."/>
        </authorList>
    </citation>
    <scope>NUCLEOTIDE SEQUENCE [LARGE SCALE GENOMIC DNA]</scope>
</reference>
<protein>
    <submittedName>
        <fullName evidence="2">Uncharacterized protein</fullName>
    </submittedName>
</protein>
<gene>
    <name evidence="2" type="ORF">B296_00009899</name>
</gene>
<feature type="compositionally biased region" description="Basic residues" evidence="1">
    <location>
        <begin position="50"/>
        <end position="60"/>
    </location>
</feature>
<name>A0A426YH94_ENSVE</name>
<evidence type="ECO:0000256" key="1">
    <source>
        <dbReference type="SAM" id="MobiDB-lite"/>
    </source>
</evidence>
<evidence type="ECO:0000313" key="3">
    <source>
        <dbReference type="Proteomes" id="UP000287651"/>
    </source>
</evidence>
<sequence length="178" mass="20146">MNNLFLVYDFKCWYIQGTRNENATGPTFSDEEDTRQMLSISKSAQQRGGASRRGRGRGRGRGSSNLKQMTLDGGTMRTRHSERLYCFNHESLCHEPEEISKDKGRKRGAPRGRGRGSTSSAKRGRKSDFTSIQSMLMNNDGDDDDEDDISTRLKKVQPQVCTLISDRLLFYKLGKPVD</sequence>